<dbReference type="OMA" id="CINVQDG"/>
<dbReference type="SUPFAM" id="SSF48403">
    <property type="entry name" value="Ankyrin repeat"/>
    <property type="match status" value="1"/>
</dbReference>
<comment type="caution">
    <text evidence="3">The sequence shown here is derived from an EMBL/GenBank/DDBJ whole genome shotgun (WGS) entry which is preliminary data.</text>
</comment>
<dbReference type="Pfam" id="PF12796">
    <property type="entry name" value="Ank_2"/>
    <property type="match status" value="2"/>
</dbReference>
<dbReference type="OrthoDB" id="2157354at2759"/>
<dbReference type="PROSITE" id="PS50088">
    <property type="entry name" value="ANK_REPEAT"/>
    <property type="match status" value="2"/>
</dbReference>
<keyword evidence="2" id="KW-0812">Transmembrane</keyword>
<sequence length="190" mass="21589">MGVFYSEPICQAAYENNFEELRKLLQENRDVNTQDDCYGDTPIIAACRAGRVELVQYLLRKAANVNIKNKKERTCLHYAVKRKFSFLDYLLIIILMPVLLLGYIIMESKKSRNEALIKMLLNAKVDINATDNKGNSALHYACQMKSKRIVSILTRANADTSIANKNGETPLDIATRLKFPQIVAMLQKES</sequence>
<reference evidence="3 4" key="1">
    <citation type="journal article" date="2018" name="Nat. Ecol. Evol.">
        <title>Shark genomes provide insights into elasmobranch evolution and the origin of vertebrates.</title>
        <authorList>
            <person name="Hara Y"/>
            <person name="Yamaguchi K"/>
            <person name="Onimaru K"/>
            <person name="Kadota M"/>
            <person name="Koyanagi M"/>
            <person name="Keeley SD"/>
            <person name="Tatsumi K"/>
            <person name="Tanaka K"/>
            <person name="Motone F"/>
            <person name="Kageyama Y"/>
            <person name="Nozu R"/>
            <person name="Adachi N"/>
            <person name="Nishimura O"/>
            <person name="Nakagawa R"/>
            <person name="Tanegashima C"/>
            <person name="Kiyatake I"/>
            <person name="Matsumoto R"/>
            <person name="Murakumo K"/>
            <person name="Nishida K"/>
            <person name="Terakita A"/>
            <person name="Kuratani S"/>
            <person name="Sato K"/>
            <person name="Hyodo S Kuraku.S."/>
        </authorList>
    </citation>
    <scope>NUCLEOTIDE SEQUENCE [LARGE SCALE GENOMIC DNA]</scope>
</reference>
<name>A0A401S6E5_CHIPU</name>
<organism evidence="3 4">
    <name type="scientific">Chiloscyllium punctatum</name>
    <name type="common">Brownbanded bambooshark</name>
    <name type="synonym">Hemiscyllium punctatum</name>
    <dbReference type="NCBI Taxonomy" id="137246"/>
    <lineage>
        <taxon>Eukaryota</taxon>
        <taxon>Metazoa</taxon>
        <taxon>Chordata</taxon>
        <taxon>Craniata</taxon>
        <taxon>Vertebrata</taxon>
        <taxon>Chondrichthyes</taxon>
        <taxon>Elasmobranchii</taxon>
        <taxon>Galeomorphii</taxon>
        <taxon>Galeoidea</taxon>
        <taxon>Orectolobiformes</taxon>
        <taxon>Hemiscylliidae</taxon>
        <taxon>Chiloscyllium</taxon>
    </lineage>
</organism>
<dbReference type="PROSITE" id="PS50297">
    <property type="entry name" value="ANK_REP_REGION"/>
    <property type="match status" value="2"/>
</dbReference>
<dbReference type="STRING" id="137246.A0A401S6E5"/>
<dbReference type="InterPro" id="IPR002110">
    <property type="entry name" value="Ankyrin_rpt"/>
</dbReference>
<evidence type="ECO:0000313" key="4">
    <source>
        <dbReference type="Proteomes" id="UP000287033"/>
    </source>
</evidence>
<accession>A0A401S6E5</accession>
<dbReference type="Gene3D" id="1.25.40.20">
    <property type="entry name" value="Ankyrin repeat-containing domain"/>
    <property type="match status" value="2"/>
</dbReference>
<evidence type="ECO:0000256" key="1">
    <source>
        <dbReference type="PROSITE-ProRule" id="PRU00023"/>
    </source>
</evidence>
<feature type="repeat" description="ANK" evidence="1">
    <location>
        <begin position="133"/>
        <end position="165"/>
    </location>
</feature>
<keyword evidence="1" id="KW-0040">ANK repeat</keyword>
<feature type="transmembrane region" description="Helical" evidence="2">
    <location>
        <begin position="86"/>
        <end position="106"/>
    </location>
</feature>
<dbReference type="InterPro" id="IPR042802">
    <property type="entry name" value="ANR22"/>
</dbReference>
<proteinExistence type="predicted"/>
<keyword evidence="2" id="KW-1133">Transmembrane helix</keyword>
<evidence type="ECO:0000256" key="2">
    <source>
        <dbReference type="SAM" id="Phobius"/>
    </source>
</evidence>
<keyword evidence="2" id="KW-0472">Membrane</keyword>
<gene>
    <name evidence="3" type="ORF">chiPu_0004380</name>
</gene>
<dbReference type="InterPro" id="IPR036770">
    <property type="entry name" value="Ankyrin_rpt-contain_sf"/>
</dbReference>
<dbReference type="EMBL" id="BEZZ01000106">
    <property type="protein sequence ID" value="GCC25966.1"/>
    <property type="molecule type" value="Genomic_DNA"/>
</dbReference>
<dbReference type="PANTHER" id="PTHR47276:SF1">
    <property type="entry name" value="ANKYRIN REPEAT DOMAIN-CONTAINING PROTEIN 22"/>
    <property type="match status" value="1"/>
</dbReference>
<dbReference type="PANTHER" id="PTHR47276">
    <property type="entry name" value="ANKYRIN REPEAT DOMAIN-CONTAINING PROTEIN 22"/>
    <property type="match status" value="1"/>
</dbReference>
<dbReference type="SMART" id="SM00248">
    <property type="entry name" value="ANK"/>
    <property type="match status" value="4"/>
</dbReference>
<dbReference type="AlphaFoldDB" id="A0A401S6E5"/>
<evidence type="ECO:0000313" key="3">
    <source>
        <dbReference type="EMBL" id="GCC25966.1"/>
    </source>
</evidence>
<feature type="repeat" description="ANK" evidence="1">
    <location>
        <begin position="38"/>
        <end position="70"/>
    </location>
</feature>
<keyword evidence="4" id="KW-1185">Reference proteome</keyword>
<protein>
    <submittedName>
        <fullName evidence="3">Uncharacterized protein</fullName>
    </submittedName>
</protein>
<dbReference type="Proteomes" id="UP000287033">
    <property type="component" value="Unassembled WGS sequence"/>
</dbReference>